<feature type="region of interest" description="Disordered" evidence="1">
    <location>
        <begin position="39"/>
        <end position="60"/>
    </location>
</feature>
<evidence type="ECO:0000313" key="2">
    <source>
        <dbReference type="EMBL" id="MEJ1089399.1"/>
    </source>
</evidence>
<protein>
    <recommendedName>
        <fullName evidence="4">LppP/LprE family lipoprotein</fullName>
    </recommendedName>
</protein>
<reference evidence="2 3" key="1">
    <citation type="submission" date="2024-02" db="EMBL/GenBank/DDBJ databases">
        <authorList>
            <person name="Saticioglu I.B."/>
        </authorList>
    </citation>
    <scope>NUCLEOTIDE SEQUENCE [LARGE SCALE GENOMIC DNA]</scope>
    <source>
        <strain evidence="2 3">Mu-80</strain>
    </source>
</reference>
<gene>
    <name evidence="2" type="ORF">WDU99_13850</name>
</gene>
<organism evidence="2 3">
    <name type="scientific">Microbacterium bandirmense</name>
    <dbReference type="NCBI Taxonomy" id="3122050"/>
    <lineage>
        <taxon>Bacteria</taxon>
        <taxon>Bacillati</taxon>
        <taxon>Actinomycetota</taxon>
        <taxon>Actinomycetes</taxon>
        <taxon>Micrococcales</taxon>
        <taxon>Microbacteriaceae</taxon>
        <taxon>Microbacterium</taxon>
    </lineage>
</organism>
<dbReference type="Proteomes" id="UP001371224">
    <property type="component" value="Unassembled WGS sequence"/>
</dbReference>
<comment type="caution">
    <text evidence="2">The sequence shown here is derived from an EMBL/GenBank/DDBJ whole genome shotgun (WGS) entry which is preliminary data.</text>
</comment>
<keyword evidence="3" id="KW-1185">Reference proteome</keyword>
<sequence>MDTTSADGCDILVAAPGGLASEVAARKNCVEVNGKWVPAESAPPSGSTSTTRDWAAGGTTWPDGGTSWSEAARYAGQTLTVCGPLAGSGYSTDDAFLNLGLDYPDSGRFQIVIWDVGRLESIPLGATLCTTGRITLYEGVGQIELTDPGAVLIYD</sequence>
<dbReference type="RefSeq" id="WP_337333044.1">
    <property type="nucleotide sequence ID" value="NZ_JBBDGM010000013.1"/>
</dbReference>
<dbReference type="EMBL" id="JBBDGM010000013">
    <property type="protein sequence ID" value="MEJ1089399.1"/>
    <property type="molecule type" value="Genomic_DNA"/>
</dbReference>
<evidence type="ECO:0008006" key="4">
    <source>
        <dbReference type="Google" id="ProtNLM"/>
    </source>
</evidence>
<evidence type="ECO:0000313" key="3">
    <source>
        <dbReference type="Proteomes" id="UP001371224"/>
    </source>
</evidence>
<accession>A0ABU8LDJ6</accession>
<evidence type="ECO:0000256" key="1">
    <source>
        <dbReference type="SAM" id="MobiDB-lite"/>
    </source>
</evidence>
<proteinExistence type="predicted"/>
<name>A0ABU8LDJ6_9MICO</name>